<dbReference type="InterPro" id="IPR036388">
    <property type="entry name" value="WH-like_DNA-bd_sf"/>
</dbReference>
<name>A0A9W6CTS7_9MICO</name>
<evidence type="ECO:0000313" key="6">
    <source>
        <dbReference type="Proteomes" id="UP001144396"/>
    </source>
</evidence>
<keyword evidence="6" id="KW-1185">Reference proteome</keyword>
<feature type="domain" description="HTH asnC-type" evidence="4">
    <location>
        <begin position="13"/>
        <end position="74"/>
    </location>
</feature>
<dbReference type="Proteomes" id="UP001144396">
    <property type="component" value="Unassembled WGS sequence"/>
</dbReference>
<dbReference type="GO" id="GO:0043565">
    <property type="term" value="F:sequence-specific DNA binding"/>
    <property type="evidence" value="ECO:0007669"/>
    <property type="project" value="InterPro"/>
</dbReference>
<dbReference type="GO" id="GO:0005829">
    <property type="term" value="C:cytosol"/>
    <property type="evidence" value="ECO:0007669"/>
    <property type="project" value="TreeGrafter"/>
</dbReference>
<dbReference type="InterPro" id="IPR011008">
    <property type="entry name" value="Dimeric_a/b-barrel"/>
</dbReference>
<dbReference type="PANTHER" id="PTHR30154:SF34">
    <property type="entry name" value="TRANSCRIPTIONAL REGULATOR AZLB"/>
    <property type="match status" value="1"/>
</dbReference>
<comment type="caution">
    <text evidence="5">The sequence shown here is derived from an EMBL/GenBank/DDBJ whole genome shotgun (WGS) entry which is preliminary data.</text>
</comment>
<keyword evidence="2" id="KW-0238">DNA-binding</keyword>
<dbReference type="InterPro" id="IPR019888">
    <property type="entry name" value="Tscrpt_reg_AsnC-like"/>
</dbReference>
<proteinExistence type="predicted"/>
<dbReference type="Gene3D" id="1.10.10.10">
    <property type="entry name" value="Winged helix-like DNA-binding domain superfamily/Winged helix DNA-binding domain"/>
    <property type="match status" value="1"/>
</dbReference>
<dbReference type="Pfam" id="PF13404">
    <property type="entry name" value="HTH_AsnC-type"/>
    <property type="match status" value="1"/>
</dbReference>
<keyword evidence="3" id="KW-0804">Transcription</keyword>
<dbReference type="InterPro" id="IPR019887">
    <property type="entry name" value="Tscrpt_reg_AsnC/Lrp_C"/>
</dbReference>
<dbReference type="SUPFAM" id="SSF54909">
    <property type="entry name" value="Dimeric alpha+beta barrel"/>
    <property type="match status" value="1"/>
</dbReference>
<organism evidence="5 6">
    <name type="scientific">Agromyces rhizosphaerae</name>
    <dbReference type="NCBI Taxonomy" id="88374"/>
    <lineage>
        <taxon>Bacteria</taxon>
        <taxon>Bacillati</taxon>
        <taxon>Actinomycetota</taxon>
        <taxon>Actinomycetes</taxon>
        <taxon>Micrococcales</taxon>
        <taxon>Microbacteriaceae</taxon>
        <taxon>Agromyces</taxon>
    </lineage>
</organism>
<dbReference type="AlphaFoldDB" id="A0A9W6CTS7"/>
<evidence type="ECO:0000259" key="4">
    <source>
        <dbReference type="PROSITE" id="PS50956"/>
    </source>
</evidence>
<dbReference type="EMBL" id="BSDP01000001">
    <property type="protein sequence ID" value="GLI28886.1"/>
    <property type="molecule type" value="Genomic_DNA"/>
</dbReference>
<dbReference type="GO" id="GO:0043200">
    <property type="term" value="P:response to amino acid"/>
    <property type="evidence" value="ECO:0007669"/>
    <property type="project" value="TreeGrafter"/>
</dbReference>
<dbReference type="PRINTS" id="PR00033">
    <property type="entry name" value="HTHASNC"/>
</dbReference>
<reference evidence="5" key="1">
    <citation type="submission" date="2022-12" db="EMBL/GenBank/DDBJ databases">
        <title>Reference genome sequencing for broad-spectrum identification of bacterial and archaeal isolates by mass spectrometry.</title>
        <authorList>
            <person name="Sekiguchi Y."/>
            <person name="Tourlousse D.M."/>
        </authorList>
    </citation>
    <scope>NUCLEOTIDE SEQUENCE</scope>
    <source>
        <strain evidence="5">14</strain>
    </source>
</reference>
<dbReference type="PANTHER" id="PTHR30154">
    <property type="entry name" value="LEUCINE-RESPONSIVE REGULATORY PROTEIN"/>
    <property type="match status" value="1"/>
</dbReference>
<dbReference type="InterPro" id="IPR036390">
    <property type="entry name" value="WH_DNA-bd_sf"/>
</dbReference>
<dbReference type="PROSITE" id="PS50956">
    <property type="entry name" value="HTH_ASNC_2"/>
    <property type="match status" value="1"/>
</dbReference>
<dbReference type="Gene3D" id="3.30.70.920">
    <property type="match status" value="1"/>
</dbReference>
<accession>A0A9W6CTS7</accession>
<keyword evidence="1" id="KW-0805">Transcription regulation</keyword>
<dbReference type="SMART" id="SM00344">
    <property type="entry name" value="HTH_ASNC"/>
    <property type="match status" value="1"/>
</dbReference>
<evidence type="ECO:0000256" key="2">
    <source>
        <dbReference type="ARBA" id="ARBA00023125"/>
    </source>
</evidence>
<evidence type="ECO:0000313" key="5">
    <source>
        <dbReference type="EMBL" id="GLI28886.1"/>
    </source>
</evidence>
<dbReference type="SUPFAM" id="SSF46785">
    <property type="entry name" value="Winged helix' DNA-binding domain"/>
    <property type="match status" value="1"/>
</dbReference>
<gene>
    <name evidence="5" type="primary">lrp</name>
    <name evidence="5" type="ORF">ARHIZOSPH14_31280</name>
</gene>
<evidence type="ECO:0000256" key="1">
    <source>
        <dbReference type="ARBA" id="ARBA00023015"/>
    </source>
</evidence>
<dbReference type="InterPro" id="IPR000485">
    <property type="entry name" value="AsnC-type_HTH_dom"/>
</dbReference>
<evidence type="ECO:0000256" key="3">
    <source>
        <dbReference type="ARBA" id="ARBA00023163"/>
    </source>
</evidence>
<dbReference type="Pfam" id="PF01037">
    <property type="entry name" value="AsnC_trans_reg"/>
    <property type="match status" value="1"/>
</dbReference>
<sequence>MAQQSNGSDRTPIDAIDRRIVAELSRDGRLSVRTLAERVHISRTSAHNRVQSLVRRGVITGFGAQVDRKAIGLNVTALVVVRIQDAPWERIAEELAKLPFVEKVQAVSGDIDIMLTVSAPDHEQLSQAILRDIHDMPGVVSTRSHLVLYETDGRPPAQSLDIWQ</sequence>
<protein>
    <submittedName>
        <fullName evidence="5">AsnC family transcriptional regulator</fullName>
    </submittedName>
</protein>